<proteinExistence type="predicted"/>
<dbReference type="InterPro" id="IPR036869">
    <property type="entry name" value="J_dom_sf"/>
</dbReference>
<dbReference type="Pfam" id="PF00226">
    <property type="entry name" value="DnaJ"/>
    <property type="match status" value="1"/>
</dbReference>
<dbReference type="SMART" id="SM00271">
    <property type="entry name" value="DnaJ"/>
    <property type="match status" value="1"/>
</dbReference>
<evidence type="ECO:0000313" key="4">
    <source>
        <dbReference type="EMBL" id="TRX93676.1"/>
    </source>
</evidence>
<dbReference type="Gene3D" id="1.10.287.110">
    <property type="entry name" value="DnaJ domain"/>
    <property type="match status" value="1"/>
</dbReference>
<gene>
    <name evidence="4" type="ORF">FHL15_005352</name>
</gene>
<dbReference type="PRINTS" id="PR00625">
    <property type="entry name" value="JDOMAIN"/>
</dbReference>
<dbReference type="PANTHER" id="PTHR44360">
    <property type="entry name" value="DNAJ HOMOLOG SUBFAMILY B MEMBER 9"/>
    <property type="match status" value="1"/>
</dbReference>
<dbReference type="InterPro" id="IPR051948">
    <property type="entry name" value="Hsp70_co-chaperone_J-domain"/>
</dbReference>
<feature type="region of interest" description="Disordered" evidence="2">
    <location>
        <begin position="28"/>
        <end position="109"/>
    </location>
</feature>
<dbReference type="EMBL" id="VFLP01000027">
    <property type="protein sequence ID" value="TRX93676.1"/>
    <property type="molecule type" value="Genomic_DNA"/>
</dbReference>
<dbReference type="OrthoDB" id="10250354at2759"/>
<dbReference type="GO" id="GO:0036503">
    <property type="term" value="P:ERAD pathway"/>
    <property type="evidence" value="ECO:0007669"/>
    <property type="project" value="TreeGrafter"/>
</dbReference>
<dbReference type="AlphaFoldDB" id="A0A553I0F2"/>
<organism evidence="4 5">
    <name type="scientific">Xylaria flabelliformis</name>
    <dbReference type="NCBI Taxonomy" id="2512241"/>
    <lineage>
        <taxon>Eukaryota</taxon>
        <taxon>Fungi</taxon>
        <taxon>Dikarya</taxon>
        <taxon>Ascomycota</taxon>
        <taxon>Pezizomycotina</taxon>
        <taxon>Sordariomycetes</taxon>
        <taxon>Xylariomycetidae</taxon>
        <taxon>Xylariales</taxon>
        <taxon>Xylariaceae</taxon>
        <taxon>Xylaria</taxon>
    </lineage>
</organism>
<dbReference type="CDD" id="cd06257">
    <property type="entry name" value="DnaJ"/>
    <property type="match status" value="1"/>
</dbReference>
<dbReference type="PANTHER" id="PTHR44360:SF1">
    <property type="entry name" value="DNAJ HOMOLOG SUBFAMILY B MEMBER 9"/>
    <property type="match status" value="1"/>
</dbReference>
<dbReference type="InterPro" id="IPR001623">
    <property type="entry name" value="DnaJ_domain"/>
</dbReference>
<evidence type="ECO:0000313" key="5">
    <source>
        <dbReference type="Proteomes" id="UP000319160"/>
    </source>
</evidence>
<feature type="domain" description="J" evidence="3">
    <location>
        <begin position="2"/>
        <end position="84"/>
    </location>
</feature>
<dbReference type="STRING" id="2512241.A0A553I0F2"/>
<evidence type="ECO:0000259" key="3">
    <source>
        <dbReference type="PROSITE" id="PS50076"/>
    </source>
</evidence>
<feature type="compositionally biased region" description="Basic and acidic residues" evidence="2">
    <location>
        <begin position="44"/>
        <end position="93"/>
    </location>
</feature>
<evidence type="ECO:0000256" key="1">
    <source>
        <dbReference type="ARBA" id="ARBA00023186"/>
    </source>
</evidence>
<keyword evidence="5" id="KW-1185">Reference proteome</keyword>
<reference evidence="5" key="1">
    <citation type="submission" date="2019-06" db="EMBL/GenBank/DDBJ databases">
        <title>Draft genome sequence of the griseofulvin-producing fungus Xylaria cubensis strain G536.</title>
        <authorList>
            <person name="Mead M.E."/>
            <person name="Raja H.A."/>
            <person name="Steenwyk J.L."/>
            <person name="Knowles S.L."/>
            <person name="Oberlies N.H."/>
            <person name="Rokas A."/>
        </authorList>
    </citation>
    <scope>NUCLEOTIDE SEQUENCE [LARGE SCALE GENOMIC DNA]</scope>
    <source>
        <strain evidence="5">G536</strain>
    </source>
</reference>
<dbReference type="GO" id="GO:0051787">
    <property type="term" value="F:misfolded protein binding"/>
    <property type="evidence" value="ECO:0007669"/>
    <property type="project" value="TreeGrafter"/>
</dbReference>
<comment type="caution">
    <text evidence="4">The sequence shown here is derived from an EMBL/GenBank/DDBJ whole genome shotgun (WGS) entry which is preliminary data.</text>
</comment>
<keyword evidence="1" id="KW-0143">Chaperone</keyword>
<protein>
    <recommendedName>
        <fullName evidence="3">J domain-containing protein</fullName>
    </recommendedName>
</protein>
<dbReference type="SUPFAM" id="SSF46565">
    <property type="entry name" value="Chaperone J-domain"/>
    <property type="match status" value="1"/>
</dbReference>
<dbReference type="GO" id="GO:0051087">
    <property type="term" value="F:protein-folding chaperone binding"/>
    <property type="evidence" value="ECO:0007669"/>
    <property type="project" value="TreeGrafter"/>
</dbReference>
<dbReference type="Proteomes" id="UP000319160">
    <property type="component" value="Unassembled WGS sequence"/>
</dbReference>
<dbReference type="PROSITE" id="PS50076">
    <property type="entry name" value="DNAJ_2"/>
    <property type="match status" value="1"/>
</dbReference>
<dbReference type="GO" id="GO:0005783">
    <property type="term" value="C:endoplasmic reticulum"/>
    <property type="evidence" value="ECO:0007669"/>
    <property type="project" value="TreeGrafter"/>
</dbReference>
<accession>A0A553I0F2</accession>
<sequence length="246" mass="28000">MNPYEVLNVASDADEATIQKAFKELSLKFHPDKANASTAPLDGVESKKEQEAREQHNHEQYIRIVEARDTLLDATKRRKYDQQEGNTRKDSNHKTSKPSDTGKTGKLEEDTMANLGLDITTTLERLEDIGDDLSNTLSSLRNLAPRSPAPSLEYPEVLSSFNRIIARNTSISNRIKEARERLLSQEKDSTARAVCESALEEANTYIQQVEDFNFEVEEVLISRDPNDPLDFLYRDIFIAIPRSMRR</sequence>
<name>A0A553I0F2_9PEZI</name>
<evidence type="ECO:0000256" key="2">
    <source>
        <dbReference type="SAM" id="MobiDB-lite"/>
    </source>
</evidence>